<organism evidence="2 3">
    <name type="scientific">Haliangium ochraceum (strain DSM 14365 / JCM 11303 / SMP-2)</name>
    <dbReference type="NCBI Taxonomy" id="502025"/>
    <lineage>
        <taxon>Bacteria</taxon>
        <taxon>Pseudomonadati</taxon>
        <taxon>Myxococcota</taxon>
        <taxon>Polyangia</taxon>
        <taxon>Haliangiales</taxon>
        <taxon>Kofleriaceae</taxon>
        <taxon>Haliangium</taxon>
    </lineage>
</organism>
<feature type="region of interest" description="Disordered" evidence="1">
    <location>
        <begin position="183"/>
        <end position="215"/>
    </location>
</feature>
<reference evidence="2 3" key="1">
    <citation type="journal article" date="2010" name="Stand. Genomic Sci.">
        <title>Complete genome sequence of Haliangium ochraceum type strain (SMP-2).</title>
        <authorList>
            <consortium name="US DOE Joint Genome Institute (JGI-PGF)"/>
            <person name="Ivanova N."/>
            <person name="Daum C."/>
            <person name="Lang E."/>
            <person name="Abt B."/>
            <person name="Kopitz M."/>
            <person name="Saunders E."/>
            <person name="Lapidus A."/>
            <person name="Lucas S."/>
            <person name="Glavina Del Rio T."/>
            <person name="Nolan M."/>
            <person name="Tice H."/>
            <person name="Copeland A."/>
            <person name="Cheng J.F."/>
            <person name="Chen F."/>
            <person name="Bruce D."/>
            <person name="Goodwin L."/>
            <person name="Pitluck S."/>
            <person name="Mavromatis K."/>
            <person name="Pati A."/>
            <person name="Mikhailova N."/>
            <person name="Chen A."/>
            <person name="Palaniappan K."/>
            <person name="Land M."/>
            <person name="Hauser L."/>
            <person name="Chang Y.J."/>
            <person name="Jeffries C.D."/>
            <person name="Detter J.C."/>
            <person name="Brettin T."/>
            <person name="Rohde M."/>
            <person name="Goker M."/>
            <person name="Bristow J."/>
            <person name="Markowitz V."/>
            <person name="Eisen J.A."/>
            <person name="Hugenholtz P."/>
            <person name="Kyrpides N.C."/>
            <person name="Klenk H.P."/>
        </authorList>
    </citation>
    <scope>NUCLEOTIDE SEQUENCE [LARGE SCALE GENOMIC DNA]</scope>
    <source>
        <strain evidence="3">DSM 14365 / CIP 107738 / JCM 11303 / AJ 13395 / SMP-2</strain>
    </source>
</reference>
<evidence type="ECO:0000313" key="2">
    <source>
        <dbReference type="EMBL" id="ACY12857.1"/>
    </source>
</evidence>
<evidence type="ECO:0000313" key="3">
    <source>
        <dbReference type="Proteomes" id="UP000001880"/>
    </source>
</evidence>
<feature type="compositionally biased region" description="Polar residues" evidence="1">
    <location>
        <begin position="204"/>
        <end position="215"/>
    </location>
</feature>
<dbReference type="HOGENOM" id="CLU_1281725_0_0_7"/>
<dbReference type="AlphaFoldDB" id="D0LHJ5"/>
<evidence type="ECO:0008006" key="4">
    <source>
        <dbReference type="Google" id="ProtNLM"/>
    </source>
</evidence>
<dbReference type="eggNOG" id="COG4726">
    <property type="taxonomic scope" value="Bacteria"/>
</dbReference>
<name>D0LHJ5_HALO1</name>
<gene>
    <name evidence="2" type="ordered locus">Hoch_0216</name>
</gene>
<proteinExistence type="predicted"/>
<dbReference type="EMBL" id="CP001804">
    <property type="protein sequence ID" value="ACY12857.1"/>
    <property type="molecule type" value="Genomic_DNA"/>
</dbReference>
<keyword evidence="3" id="KW-1185">Reference proteome</keyword>
<sequence>MTICHRQIPRNRERGSVLVVALIALVALASLGSLTLVTVRSGISGSSNGRAKAVALMAAEAGLAAGIDYARRNFDTTNLWTNIVNPSASLPNKPVGPGGVLGNTAQPGTAENVFDPVTQAWYEVEIVNNIDDGVPELDATIFVHSGFRHGVDNDGRIIIRATGYGPRDAKAQLELEIQTQALGRPCDDSGSSNDGSMPCGSVNGGSSSSRTDLAL</sequence>
<dbReference type="KEGG" id="hoh:Hoch_0216"/>
<accession>D0LHJ5</accession>
<protein>
    <recommendedName>
        <fullName evidence="4">Type 4 fimbrial biogenesis protein PilX N-terminal domain-containing protein</fullName>
    </recommendedName>
</protein>
<evidence type="ECO:0000256" key="1">
    <source>
        <dbReference type="SAM" id="MobiDB-lite"/>
    </source>
</evidence>
<dbReference type="Proteomes" id="UP000001880">
    <property type="component" value="Chromosome"/>
</dbReference>
<dbReference type="STRING" id="502025.Hoch_0216"/>